<dbReference type="EMBL" id="GBEZ01011828">
    <property type="protein sequence ID" value="JAC73991.1"/>
    <property type="molecule type" value="Transcribed_RNA"/>
</dbReference>
<organism evidence="1">
    <name type="scientific">Tetraselmis sp. GSL018</name>
    <dbReference type="NCBI Taxonomy" id="582737"/>
    <lineage>
        <taxon>Eukaryota</taxon>
        <taxon>Viridiplantae</taxon>
        <taxon>Chlorophyta</taxon>
        <taxon>core chlorophytes</taxon>
        <taxon>Chlorodendrophyceae</taxon>
        <taxon>Chlorodendrales</taxon>
        <taxon>Chlorodendraceae</taxon>
        <taxon>Tetraselmis</taxon>
    </lineage>
</organism>
<accession>A0A061RTU3</accession>
<feature type="non-terminal residue" evidence="1">
    <location>
        <position position="70"/>
    </location>
</feature>
<name>A0A061RTU3_9CHLO</name>
<evidence type="ECO:0000313" key="1">
    <source>
        <dbReference type="EMBL" id="JAC73991.1"/>
    </source>
</evidence>
<protein>
    <submittedName>
        <fullName evidence="1">Uncharacterized protein</fullName>
    </submittedName>
</protein>
<sequence length="70" mass="7774">PLLFRCPRLAFQNATGPQTITSGKPISVLRLTSCFGFAWTHNYAAVASMSFHCRHCMYAILMGSWTDTCS</sequence>
<dbReference type="AlphaFoldDB" id="A0A061RTU3"/>
<reference evidence="1" key="1">
    <citation type="submission" date="2014-05" db="EMBL/GenBank/DDBJ databases">
        <title>The transcriptome of the halophilic microalga Tetraselmis sp. GSL018 isolated from the Great Salt Lake, Utah.</title>
        <authorList>
            <person name="Jinkerson R.E."/>
            <person name="D'Adamo S."/>
            <person name="Posewitz M.C."/>
        </authorList>
    </citation>
    <scope>NUCLEOTIDE SEQUENCE</scope>
    <source>
        <strain evidence="1">GSL018</strain>
    </source>
</reference>
<gene>
    <name evidence="1" type="ORF">TSPGSL018_27204</name>
</gene>
<feature type="non-terminal residue" evidence="1">
    <location>
        <position position="1"/>
    </location>
</feature>
<proteinExistence type="predicted"/>